<dbReference type="AlphaFoldDB" id="A0A6M0H422"/>
<comment type="caution">
    <text evidence="1">The sequence shown here is derived from an EMBL/GenBank/DDBJ whole genome shotgun (WGS) entry which is preliminary data.</text>
</comment>
<dbReference type="EMBL" id="JAAGPU010000015">
    <property type="protein sequence ID" value="NEU05018.1"/>
    <property type="molecule type" value="Genomic_DNA"/>
</dbReference>
<reference evidence="1 2" key="1">
    <citation type="submission" date="2020-02" db="EMBL/GenBank/DDBJ databases">
        <title>Genome assembly of a novel Clostridium senegalense strain.</title>
        <authorList>
            <person name="Gupta T.B."/>
            <person name="Jauregui R."/>
            <person name="Maclean P."/>
            <person name="Nawarathana A."/>
            <person name="Brightwell G."/>
        </authorList>
    </citation>
    <scope>NUCLEOTIDE SEQUENCE [LARGE SCALE GENOMIC DNA]</scope>
    <source>
        <strain evidence="1 2">AGRFS4</strain>
    </source>
</reference>
<dbReference type="RefSeq" id="WP_199869942.1">
    <property type="nucleotide sequence ID" value="NZ_JAAGPU010000015.1"/>
</dbReference>
<evidence type="ECO:0000313" key="2">
    <source>
        <dbReference type="Proteomes" id="UP000481872"/>
    </source>
</evidence>
<proteinExistence type="predicted"/>
<name>A0A6M0H422_9CLOT</name>
<dbReference type="PANTHER" id="PTHR35004">
    <property type="entry name" value="TRANSPOSASE RV3428C-RELATED"/>
    <property type="match status" value="1"/>
</dbReference>
<sequence length="169" mass="19877">MKENKKKSKIDDFYEIIEKLLSPENPQVFHYKSHLYRYLIREHGLQCSRSNFNHFILKHEKIAEYFKPKAKSDSIKSKTPFCKQAQFDWKEKINFKFKDNTTIALNVGILVLFASRFKIWTVCPSTNQNYLFDFLANAFETLGGVPKEILIDNASTMMDKAKIECYEGE</sequence>
<evidence type="ECO:0000313" key="1">
    <source>
        <dbReference type="EMBL" id="NEU05018.1"/>
    </source>
</evidence>
<organism evidence="1 2">
    <name type="scientific">Clostridium senegalense</name>
    <dbReference type="NCBI Taxonomy" id="1465809"/>
    <lineage>
        <taxon>Bacteria</taxon>
        <taxon>Bacillati</taxon>
        <taxon>Bacillota</taxon>
        <taxon>Clostridia</taxon>
        <taxon>Eubacteriales</taxon>
        <taxon>Clostridiaceae</taxon>
        <taxon>Clostridium</taxon>
    </lineage>
</organism>
<dbReference type="PANTHER" id="PTHR35004:SF7">
    <property type="entry name" value="INTEGRASE PROTEIN"/>
    <property type="match status" value="1"/>
</dbReference>
<protein>
    <submittedName>
        <fullName evidence="1">Transposase</fullName>
    </submittedName>
</protein>
<gene>
    <name evidence="1" type="ORF">G3M99_09155</name>
</gene>
<dbReference type="Proteomes" id="UP000481872">
    <property type="component" value="Unassembled WGS sequence"/>
</dbReference>
<accession>A0A6M0H422</accession>
<keyword evidence="2" id="KW-1185">Reference proteome</keyword>